<dbReference type="GO" id="GO:0046933">
    <property type="term" value="F:proton-transporting ATP synthase activity, rotational mechanism"/>
    <property type="evidence" value="ECO:0007669"/>
    <property type="project" value="UniProtKB-UniRule"/>
</dbReference>
<accession>A0A844LZF7</accession>
<keyword evidence="6 8" id="KW-0139">CF(1)</keyword>
<dbReference type="InterPro" id="IPR020781">
    <property type="entry name" value="ATPase_OSCP/d_CS"/>
</dbReference>
<dbReference type="InterPro" id="IPR026015">
    <property type="entry name" value="ATP_synth_OSCP/delta_N_sf"/>
</dbReference>
<gene>
    <name evidence="8" type="primary">atpH</name>
    <name evidence="9" type="ORF">GB996_02335</name>
</gene>
<organism evidence="9 10">
    <name type="scientific">Psychrobacter sanguinis</name>
    <dbReference type="NCBI Taxonomy" id="861445"/>
    <lineage>
        <taxon>Bacteria</taxon>
        <taxon>Pseudomonadati</taxon>
        <taxon>Pseudomonadota</taxon>
        <taxon>Gammaproteobacteria</taxon>
        <taxon>Moraxellales</taxon>
        <taxon>Moraxellaceae</taxon>
        <taxon>Psychrobacter</taxon>
    </lineage>
</organism>
<keyword evidence="2 8" id="KW-0813">Transport</keyword>
<dbReference type="Pfam" id="PF00213">
    <property type="entry name" value="OSCP"/>
    <property type="match status" value="2"/>
</dbReference>
<keyword evidence="10" id="KW-1185">Reference proteome</keyword>
<proteinExistence type="inferred from homology"/>
<evidence type="ECO:0000256" key="2">
    <source>
        <dbReference type="ARBA" id="ARBA00022448"/>
    </source>
</evidence>
<evidence type="ECO:0000313" key="9">
    <source>
        <dbReference type="EMBL" id="MUG31627.1"/>
    </source>
</evidence>
<keyword evidence="3 8" id="KW-0375">Hydrogen ion transport</keyword>
<reference evidence="9 10" key="1">
    <citation type="journal article" date="2019" name="PLoS ONE">
        <title>Pup mortality in New Zealand sea lions (Phocarctos hookeri) at Enderby Island, Auckland Islands, 2013-18.</title>
        <authorList>
            <person name="Michael S.A."/>
            <person name="Hayman D.T.S."/>
            <person name="Gray R."/>
            <person name="Zhang J."/>
            <person name="Rogers L."/>
            <person name="Roe W.D."/>
        </authorList>
    </citation>
    <scope>NUCLEOTIDE SEQUENCE [LARGE SCALE GENOMIC DNA]</scope>
    <source>
        <strain evidence="9 10">SM868</strain>
    </source>
</reference>
<evidence type="ECO:0000313" key="10">
    <source>
        <dbReference type="Proteomes" id="UP000442109"/>
    </source>
</evidence>
<keyword evidence="7 8" id="KW-0066">ATP synthesis</keyword>
<evidence type="ECO:0000256" key="3">
    <source>
        <dbReference type="ARBA" id="ARBA00022781"/>
    </source>
</evidence>
<comment type="similarity">
    <text evidence="8">Belongs to the ATPase delta chain family.</text>
</comment>
<sequence>MAELSTLARPYAKAAFDYAHENSVIGEWEDFLFIASSVVGDSAFVQMLENPAITAEQKADMLVSIYDEQVTSTEETPLKSLLLSTQSHKDEAQSNQALPAATPQIKNFVHQLAEQERLSLIPQVYEQFRLHRAQALKQVNAYVTSAYPLSETQRVMIQKRLEESLKASVIIHEDVDPSLLAGATVKIGDKLVDDSVRGKLKQLKTQLTA</sequence>
<dbReference type="GO" id="GO:0045259">
    <property type="term" value="C:proton-transporting ATP synthase complex"/>
    <property type="evidence" value="ECO:0007669"/>
    <property type="project" value="UniProtKB-KW"/>
</dbReference>
<evidence type="ECO:0000256" key="6">
    <source>
        <dbReference type="ARBA" id="ARBA00023196"/>
    </source>
</evidence>
<evidence type="ECO:0000256" key="5">
    <source>
        <dbReference type="ARBA" id="ARBA00023136"/>
    </source>
</evidence>
<dbReference type="Proteomes" id="UP000442109">
    <property type="component" value="Unassembled WGS sequence"/>
</dbReference>
<protein>
    <recommendedName>
        <fullName evidence="8">ATP synthase subunit delta</fullName>
    </recommendedName>
    <alternativeName>
        <fullName evidence="8">ATP synthase F(1) sector subunit delta</fullName>
    </alternativeName>
    <alternativeName>
        <fullName evidence="8">F-type ATPase subunit delta</fullName>
        <shortName evidence="8">F-ATPase subunit delta</shortName>
    </alternativeName>
</protein>
<keyword evidence="5 8" id="KW-0472">Membrane</keyword>
<dbReference type="PROSITE" id="PS00389">
    <property type="entry name" value="ATPASE_DELTA"/>
    <property type="match status" value="1"/>
</dbReference>
<name>A0A844LZF7_9GAMM</name>
<dbReference type="SUPFAM" id="SSF47928">
    <property type="entry name" value="N-terminal domain of the delta subunit of the F1F0-ATP synthase"/>
    <property type="match status" value="1"/>
</dbReference>
<keyword evidence="8" id="KW-1003">Cell membrane</keyword>
<comment type="caution">
    <text evidence="9">The sequence shown here is derived from an EMBL/GenBank/DDBJ whole genome shotgun (WGS) entry which is preliminary data.</text>
</comment>
<keyword evidence="4 8" id="KW-0406">Ion transport</keyword>
<dbReference type="RefSeq" id="WP_110815953.1">
    <property type="nucleotide sequence ID" value="NZ_WFKQ01000001.1"/>
</dbReference>
<dbReference type="GO" id="GO:0005886">
    <property type="term" value="C:plasma membrane"/>
    <property type="evidence" value="ECO:0007669"/>
    <property type="project" value="UniProtKB-SubCell"/>
</dbReference>
<dbReference type="InterPro" id="IPR000711">
    <property type="entry name" value="ATPase_OSCP/dsu"/>
</dbReference>
<dbReference type="OrthoDB" id="9816221at2"/>
<dbReference type="EMBL" id="WFKQ01000001">
    <property type="protein sequence ID" value="MUG31627.1"/>
    <property type="molecule type" value="Genomic_DNA"/>
</dbReference>
<evidence type="ECO:0000256" key="8">
    <source>
        <dbReference type="HAMAP-Rule" id="MF_01416"/>
    </source>
</evidence>
<evidence type="ECO:0000256" key="1">
    <source>
        <dbReference type="ARBA" id="ARBA00004370"/>
    </source>
</evidence>
<comment type="function">
    <text evidence="8">This protein is part of the stalk that links CF(0) to CF(1). It either transmits conformational changes from CF(0) to CF(1) or is implicated in proton conduction.</text>
</comment>
<dbReference type="HAMAP" id="MF_01416">
    <property type="entry name" value="ATP_synth_delta_bact"/>
    <property type="match status" value="1"/>
</dbReference>
<comment type="subcellular location">
    <subcellularLocation>
        <location evidence="8">Cell membrane</location>
        <topology evidence="8">Peripheral membrane protein</topology>
    </subcellularLocation>
    <subcellularLocation>
        <location evidence="1">Membrane</location>
    </subcellularLocation>
</comment>
<dbReference type="NCBIfam" id="TIGR01145">
    <property type="entry name" value="ATP_synt_delta"/>
    <property type="match status" value="1"/>
</dbReference>
<evidence type="ECO:0000256" key="7">
    <source>
        <dbReference type="ARBA" id="ARBA00023310"/>
    </source>
</evidence>
<dbReference type="AlphaFoldDB" id="A0A844LZF7"/>
<evidence type="ECO:0000256" key="4">
    <source>
        <dbReference type="ARBA" id="ARBA00023065"/>
    </source>
</evidence>
<dbReference type="NCBIfam" id="NF004402">
    <property type="entry name" value="PRK05758.2-2"/>
    <property type="match status" value="1"/>
</dbReference>
<dbReference type="Gene3D" id="1.10.520.20">
    <property type="entry name" value="N-terminal domain of the delta subunit of the F1F0-ATP synthase"/>
    <property type="match status" value="1"/>
</dbReference>
<dbReference type="PANTHER" id="PTHR11910">
    <property type="entry name" value="ATP SYNTHASE DELTA CHAIN"/>
    <property type="match status" value="1"/>
</dbReference>
<comment type="function">
    <text evidence="8">F(1)F(0) ATP synthase produces ATP from ADP in the presence of a proton or sodium gradient. F-type ATPases consist of two structural domains, F(1) containing the extramembraneous catalytic core and F(0) containing the membrane proton channel, linked together by a central stalk and a peripheral stalk. During catalysis, ATP synthesis in the catalytic domain of F(1) is coupled via a rotary mechanism of the central stalk subunits to proton translocation.</text>
</comment>